<protein>
    <submittedName>
        <fullName evidence="2">Uncharacterized protein</fullName>
    </submittedName>
</protein>
<reference evidence="2" key="1">
    <citation type="submission" date="2023-10" db="EMBL/GenBank/DDBJ databases">
        <authorList>
            <person name="Chen Y."/>
            <person name="Shah S."/>
            <person name="Dougan E. K."/>
            <person name="Thang M."/>
            <person name="Chan C."/>
        </authorList>
    </citation>
    <scope>NUCLEOTIDE SEQUENCE [LARGE SCALE GENOMIC DNA]</scope>
</reference>
<evidence type="ECO:0000313" key="3">
    <source>
        <dbReference type="Proteomes" id="UP001189429"/>
    </source>
</evidence>
<dbReference type="EMBL" id="CAUYUJ010002317">
    <property type="protein sequence ID" value="CAK0800235.1"/>
    <property type="molecule type" value="Genomic_DNA"/>
</dbReference>
<feature type="non-terminal residue" evidence="2">
    <location>
        <position position="1"/>
    </location>
</feature>
<sequence length="124" mass="13832">ASSAWRASSGRRHSGPDAIRSSALEHQRLSDHREQQALAAALEASQAEHLRQESGSVWRTARTRSARSSGCWPRSSRPPTGSRAPPTRSSVASWRPRPASRRRWRASRRPGAAPPAQRWRGPRR</sequence>
<name>A0ABN9Q6Q0_9DINO</name>
<gene>
    <name evidence="2" type="ORF">PCOR1329_LOCUS8439</name>
</gene>
<evidence type="ECO:0000256" key="1">
    <source>
        <dbReference type="SAM" id="MobiDB-lite"/>
    </source>
</evidence>
<feature type="compositionally biased region" description="Low complexity" evidence="1">
    <location>
        <begin position="36"/>
        <end position="45"/>
    </location>
</feature>
<feature type="compositionally biased region" description="Low complexity" evidence="1">
    <location>
        <begin position="109"/>
        <end position="124"/>
    </location>
</feature>
<feature type="compositionally biased region" description="Basic and acidic residues" evidence="1">
    <location>
        <begin position="23"/>
        <end position="35"/>
    </location>
</feature>
<evidence type="ECO:0000313" key="2">
    <source>
        <dbReference type="EMBL" id="CAK0800235.1"/>
    </source>
</evidence>
<feature type="non-terminal residue" evidence="2">
    <location>
        <position position="124"/>
    </location>
</feature>
<comment type="caution">
    <text evidence="2">The sequence shown here is derived from an EMBL/GenBank/DDBJ whole genome shotgun (WGS) entry which is preliminary data.</text>
</comment>
<accession>A0ABN9Q6Q0</accession>
<keyword evidence="3" id="KW-1185">Reference proteome</keyword>
<feature type="region of interest" description="Disordered" evidence="1">
    <location>
        <begin position="1"/>
        <end position="124"/>
    </location>
</feature>
<feature type="compositionally biased region" description="Basic residues" evidence="1">
    <location>
        <begin position="98"/>
        <end position="108"/>
    </location>
</feature>
<proteinExistence type="predicted"/>
<organism evidence="2 3">
    <name type="scientific">Prorocentrum cordatum</name>
    <dbReference type="NCBI Taxonomy" id="2364126"/>
    <lineage>
        <taxon>Eukaryota</taxon>
        <taxon>Sar</taxon>
        <taxon>Alveolata</taxon>
        <taxon>Dinophyceae</taxon>
        <taxon>Prorocentrales</taxon>
        <taxon>Prorocentraceae</taxon>
        <taxon>Prorocentrum</taxon>
    </lineage>
</organism>
<feature type="compositionally biased region" description="Low complexity" evidence="1">
    <location>
        <begin position="88"/>
        <end position="97"/>
    </location>
</feature>
<dbReference type="Proteomes" id="UP001189429">
    <property type="component" value="Unassembled WGS sequence"/>
</dbReference>